<evidence type="ECO:0000256" key="1">
    <source>
        <dbReference type="SAM" id="SignalP"/>
    </source>
</evidence>
<name>A0ABP3UK32_9CLOT</name>
<feature type="chain" id="PRO_5045713310" evidence="1">
    <location>
        <begin position="24"/>
        <end position="282"/>
    </location>
</feature>
<protein>
    <submittedName>
        <fullName evidence="2">Uncharacterized protein</fullName>
    </submittedName>
</protein>
<keyword evidence="1" id="KW-0732">Signal</keyword>
<sequence>MIKKKLLSLIIGTVICTGMFATAKPTTVSAASPATVAKPIAKLIRNILNTFGVPSLHQSGLEAEARAGADVENLFFIPPKFENNKFCISAYNFFNKTGNDIMNKVVLYTEDGAAPRVYNLRSGDMLEIDTSPGTPDYILEFFAPGSSQPMDTIYLTEGTKNQNTGVALAQNNNIYYLQKENNRVINDRLIQEYYGNYDPSALIYMLDSDRKVSLIENTIKYDNRWVYQRAYRKSREIAKSSVSTVHFGLKSVLYSWYVGKDTNVFTIEENDLVRSIPELNNW</sequence>
<organism evidence="2 3">
    <name type="scientific">Clostridium oceanicum</name>
    <dbReference type="NCBI Taxonomy" id="1543"/>
    <lineage>
        <taxon>Bacteria</taxon>
        <taxon>Bacillati</taxon>
        <taxon>Bacillota</taxon>
        <taxon>Clostridia</taxon>
        <taxon>Eubacteriales</taxon>
        <taxon>Clostridiaceae</taxon>
        <taxon>Clostridium</taxon>
    </lineage>
</organism>
<comment type="caution">
    <text evidence="2">The sequence shown here is derived from an EMBL/GenBank/DDBJ whole genome shotgun (WGS) entry which is preliminary data.</text>
</comment>
<dbReference type="RefSeq" id="WP_343759166.1">
    <property type="nucleotide sequence ID" value="NZ_BAAACG010000006.1"/>
</dbReference>
<evidence type="ECO:0000313" key="2">
    <source>
        <dbReference type="EMBL" id="GAA0735095.1"/>
    </source>
</evidence>
<dbReference type="Proteomes" id="UP001501510">
    <property type="component" value="Unassembled WGS sequence"/>
</dbReference>
<evidence type="ECO:0000313" key="3">
    <source>
        <dbReference type="Proteomes" id="UP001501510"/>
    </source>
</evidence>
<reference evidence="3" key="1">
    <citation type="journal article" date="2019" name="Int. J. Syst. Evol. Microbiol.">
        <title>The Global Catalogue of Microorganisms (GCM) 10K type strain sequencing project: providing services to taxonomists for standard genome sequencing and annotation.</title>
        <authorList>
            <consortium name="The Broad Institute Genomics Platform"/>
            <consortium name="The Broad Institute Genome Sequencing Center for Infectious Disease"/>
            <person name="Wu L."/>
            <person name="Ma J."/>
        </authorList>
    </citation>
    <scope>NUCLEOTIDE SEQUENCE [LARGE SCALE GENOMIC DNA]</scope>
    <source>
        <strain evidence="3">JCM 1407</strain>
    </source>
</reference>
<gene>
    <name evidence="2" type="ORF">GCM10008906_08230</name>
</gene>
<keyword evidence="3" id="KW-1185">Reference proteome</keyword>
<accession>A0ABP3UK32</accession>
<dbReference type="EMBL" id="BAAACG010000006">
    <property type="protein sequence ID" value="GAA0735095.1"/>
    <property type="molecule type" value="Genomic_DNA"/>
</dbReference>
<proteinExistence type="predicted"/>
<feature type="signal peptide" evidence="1">
    <location>
        <begin position="1"/>
        <end position="23"/>
    </location>
</feature>